<evidence type="ECO:0000256" key="4">
    <source>
        <dbReference type="ARBA" id="ARBA00034320"/>
    </source>
</evidence>
<dbReference type="Proteomes" id="UP000003781">
    <property type="component" value="Unassembled WGS sequence"/>
</dbReference>
<dbReference type="InterPro" id="IPR003495">
    <property type="entry name" value="CobW/HypB/UreG_nucleotide-bd"/>
</dbReference>
<accession>A3IH32</accession>
<gene>
    <name evidence="7" type="ORF">CY0110_10377</name>
</gene>
<dbReference type="Gene3D" id="3.40.50.300">
    <property type="entry name" value="P-loop containing nucleotide triphosphate hydrolases"/>
    <property type="match status" value="1"/>
</dbReference>
<evidence type="ECO:0000256" key="2">
    <source>
        <dbReference type="ARBA" id="ARBA00022801"/>
    </source>
</evidence>
<dbReference type="InterPro" id="IPR036627">
    <property type="entry name" value="CobW-likC_sf"/>
</dbReference>
<reference evidence="7 8" key="1">
    <citation type="submission" date="2007-03" db="EMBL/GenBank/DDBJ databases">
        <authorList>
            <person name="Stal L."/>
            <person name="Ferriera S."/>
            <person name="Johnson J."/>
            <person name="Kravitz S."/>
            <person name="Beeson K."/>
            <person name="Sutton G."/>
            <person name="Rogers Y.-H."/>
            <person name="Friedman R."/>
            <person name="Frazier M."/>
            <person name="Venter J.C."/>
        </authorList>
    </citation>
    <scope>NUCLEOTIDE SEQUENCE [LARGE SCALE GENOMIC DNA]</scope>
    <source>
        <strain evidence="7 8">CCY0110</strain>
    </source>
</reference>
<dbReference type="PANTHER" id="PTHR13748">
    <property type="entry name" value="COBW-RELATED"/>
    <property type="match status" value="1"/>
</dbReference>
<keyword evidence="2" id="KW-0378">Hydrolase</keyword>
<keyword evidence="3" id="KW-0143">Chaperone</keyword>
<dbReference type="eggNOG" id="COG0523">
    <property type="taxonomic scope" value="Bacteria"/>
</dbReference>
<comment type="catalytic activity">
    <reaction evidence="5">
        <text>GTP + H2O = GDP + phosphate + H(+)</text>
        <dbReference type="Rhea" id="RHEA:19669"/>
        <dbReference type="ChEBI" id="CHEBI:15377"/>
        <dbReference type="ChEBI" id="CHEBI:15378"/>
        <dbReference type="ChEBI" id="CHEBI:37565"/>
        <dbReference type="ChEBI" id="CHEBI:43474"/>
        <dbReference type="ChEBI" id="CHEBI:58189"/>
    </reaction>
    <physiologicalReaction direction="left-to-right" evidence="5">
        <dbReference type="Rhea" id="RHEA:19670"/>
    </physiologicalReaction>
</comment>
<evidence type="ECO:0000259" key="6">
    <source>
        <dbReference type="SMART" id="SM00833"/>
    </source>
</evidence>
<dbReference type="SMART" id="SM00833">
    <property type="entry name" value="CobW_C"/>
    <property type="match status" value="1"/>
</dbReference>
<dbReference type="PANTHER" id="PTHR13748:SF59">
    <property type="entry name" value="COBW C-TERMINAL DOMAIN-CONTAINING PROTEIN"/>
    <property type="match status" value="1"/>
</dbReference>
<evidence type="ECO:0000256" key="5">
    <source>
        <dbReference type="ARBA" id="ARBA00049117"/>
    </source>
</evidence>
<dbReference type="RefSeq" id="WP_008272614.1">
    <property type="nucleotide sequence ID" value="NZ_AAXW01000001.1"/>
</dbReference>
<keyword evidence="8" id="KW-1185">Reference proteome</keyword>
<dbReference type="Pfam" id="PF02492">
    <property type="entry name" value="cobW"/>
    <property type="match status" value="1"/>
</dbReference>
<evidence type="ECO:0000313" key="8">
    <source>
        <dbReference type="Proteomes" id="UP000003781"/>
    </source>
</evidence>
<organism evidence="7 8">
    <name type="scientific">Crocosphaera chwakensis CCY0110</name>
    <dbReference type="NCBI Taxonomy" id="391612"/>
    <lineage>
        <taxon>Bacteria</taxon>
        <taxon>Bacillati</taxon>
        <taxon>Cyanobacteriota</taxon>
        <taxon>Cyanophyceae</taxon>
        <taxon>Oscillatoriophycideae</taxon>
        <taxon>Chroococcales</taxon>
        <taxon>Aphanothecaceae</taxon>
        <taxon>Crocosphaera</taxon>
        <taxon>Crocosphaera chwakensis</taxon>
    </lineage>
</organism>
<evidence type="ECO:0000256" key="1">
    <source>
        <dbReference type="ARBA" id="ARBA00022741"/>
    </source>
</evidence>
<dbReference type="InterPro" id="IPR051316">
    <property type="entry name" value="Zinc-reg_GTPase_activator"/>
</dbReference>
<comment type="caution">
    <text evidence="7">The sequence shown here is derived from an EMBL/GenBank/DDBJ whole genome shotgun (WGS) entry which is preliminary data.</text>
</comment>
<dbReference type="GO" id="GO:0000166">
    <property type="term" value="F:nucleotide binding"/>
    <property type="evidence" value="ECO:0007669"/>
    <property type="project" value="UniProtKB-KW"/>
</dbReference>
<dbReference type="Pfam" id="PF07683">
    <property type="entry name" value="CobW_C"/>
    <property type="match status" value="1"/>
</dbReference>
<sequence length="339" mass="38458">MTKTLSVPNKSPLTLPKQGMPVTIITGFLGSGKTTLVNHILTNNQQLKVAVLVNEFGDIDIDSQLLVSIDENMVALSNGCICCTINDDLVAAVYQVFEQGDNIDYLILETTGVADPLPIALTFLNTELRDMTRLDSILTVVDAETFTSEHFQSEAALHQITYGDIILLNKTDLVSDEKVKQLETDINQIKSGARIIHSQYTQVPLPLILDIDVNNAQNFRIEDTTEHHHHHDHEHDHDHHHSDHLTIDGFVSISFESDRPFIVEKFQTFFLDDLTTNVFRAKGILWFQESQLRHIFQLSGKRYTMNADDWQRTPRNQLVLIGRNLDGKMLRHQLNQCLA</sequence>
<dbReference type="InterPro" id="IPR011629">
    <property type="entry name" value="CobW-like_C"/>
</dbReference>
<dbReference type="SUPFAM" id="SSF52540">
    <property type="entry name" value="P-loop containing nucleoside triphosphate hydrolases"/>
    <property type="match status" value="1"/>
</dbReference>
<dbReference type="Gene3D" id="3.30.1220.10">
    <property type="entry name" value="CobW-like, C-terminal domain"/>
    <property type="match status" value="1"/>
</dbReference>
<dbReference type="GO" id="GO:0016787">
    <property type="term" value="F:hydrolase activity"/>
    <property type="evidence" value="ECO:0007669"/>
    <property type="project" value="UniProtKB-KW"/>
</dbReference>
<comment type="similarity">
    <text evidence="4">Belongs to the SIMIBI class G3E GTPase family. ZNG1 subfamily.</text>
</comment>
<dbReference type="AlphaFoldDB" id="A3IH32"/>
<protein>
    <submittedName>
        <fullName evidence="7">Cobalamin synthesis protein/P47K</fullName>
    </submittedName>
</protein>
<name>A3IH32_9CHRO</name>
<dbReference type="InterPro" id="IPR027417">
    <property type="entry name" value="P-loop_NTPase"/>
</dbReference>
<keyword evidence="1" id="KW-0547">Nucleotide-binding</keyword>
<feature type="domain" description="CobW C-terminal" evidence="6">
    <location>
        <begin position="250"/>
        <end position="338"/>
    </location>
</feature>
<dbReference type="EMBL" id="AAXW01000001">
    <property type="protein sequence ID" value="EAZ94274.1"/>
    <property type="molecule type" value="Genomic_DNA"/>
</dbReference>
<dbReference type="SUPFAM" id="SSF90002">
    <property type="entry name" value="Hypothetical protein YjiA, C-terminal domain"/>
    <property type="match status" value="1"/>
</dbReference>
<dbReference type="OrthoDB" id="517607at2"/>
<proteinExistence type="inferred from homology"/>
<dbReference type="CDD" id="cd03112">
    <property type="entry name" value="CobW-like"/>
    <property type="match status" value="1"/>
</dbReference>
<evidence type="ECO:0000256" key="3">
    <source>
        <dbReference type="ARBA" id="ARBA00023186"/>
    </source>
</evidence>
<evidence type="ECO:0000313" key="7">
    <source>
        <dbReference type="EMBL" id="EAZ94274.1"/>
    </source>
</evidence>